<comment type="caution">
    <text evidence="1">The sequence shown here is derived from an EMBL/GenBank/DDBJ whole genome shotgun (WGS) entry which is preliminary data.</text>
</comment>
<feature type="non-terminal residue" evidence="1">
    <location>
        <position position="1"/>
    </location>
</feature>
<evidence type="ECO:0000313" key="1">
    <source>
        <dbReference type="EMBL" id="KKM61662.1"/>
    </source>
</evidence>
<accession>A0A0F9LX73</accession>
<organism evidence="1">
    <name type="scientific">marine sediment metagenome</name>
    <dbReference type="NCBI Taxonomy" id="412755"/>
    <lineage>
        <taxon>unclassified sequences</taxon>
        <taxon>metagenomes</taxon>
        <taxon>ecological metagenomes</taxon>
    </lineage>
</organism>
<name>A0A0F9LX73_9ZZZZ</name>
<dbReference type="EMBL" id="LAZR01011441">
    <property type="protein sequence ID" value="KKM61662.1"/>
    <property type="molecule type" value="Genomic_DNA"/>
</dbReference>
<sequence length="37" mass="4026">LYSKTEKMGLSEDGSPTIIADFKDYSDGADKLVAGRF</sequence>
<gene>
    <name evidence="1" type="ORF">LCGC14_1529530</name>
</gene>
<reference evidence="1" key="1">
    <citation type="journal article" date="2015" name="Nature">
        <title>Complex archaea that bridge the gap between prokaryotes and eukaryotes.</title>
        <authorList>
            <person name="Spang A."/>
            <person name="Saw J.H."/>
            <person name="Jorgensen S.L."/>
            <person name="Zaremba-Niedzwiedzka K."/>
            <person name="Martijn J."/>
            <person name="Lind A.E."/>
            <person name="van Eijk R."/>
            <person name="Schleper C."/>
            <person name="Guy L."/>
            <person name="Ettema T.J."/>
        </authorList>
    </citation>
    <scope>NUCLEOTIDE SEQUENCE</scope>
</reference>
<proteinExistence type="predicted"/>
<protein>
    <submittedName>
        <fullName evidence="1">Uncharacterized protein</fullName>
    </submittedName>
</protein>
<dbReference type="AlphaFoldDB" id="A0A0F9LX73"/>